<name>C4XK59_SOLM1</name>
<reference evidence="1 2" key="1">
    <citation type="journal article" date="2009" name="Genome Res.">
        <title>Whole genome sequence of Desulfovibrio magneticus strain RS-1 revealed common gene clusters in magnetotactic bacteria.</title>
        <authorList>
            <person name="Nakazawa H."/>
            <person name="Arakaki A."/>
            <person name="Narita-Yamada S."/>
            <person name="Yashiro I."/>
            <person name="Jinno K."/>
            <person name="Aoki N."/>
            <person name="Tsuruyama A."/>
            <person name="Okamura Y."/>
            <person name="Tanikawa S."/>
            <person name="Fujita N."/>
            <person name="Takeyama H."/>
            <person name="Matsunaga T."/>
        </authorList>
    </citation>
    <scope>NUCLEOTIDE SEQUENCE [LARGE SCALE GENOMIC DNA]</scope>
    <source>
        <strain evidence="2">ATCC 700980 / DSM 13731 / RS-1</strain>
    </source>
</reference>
<keyword evidence="2" id="KW-1185">Reference proteome</keyword>
<gene>
    <name evidence="1" type="ordered locus">DMR_09230</name>
</gene>
<dbReference type="HOGENOM" id="CLU_3250524_0_0_7"/>
<accession>C4XK59</accession>
<dbReference type="EMBL" id="AP010904">
    <property type="protein sequence ID" value="BAH74414.1"/>
    <property type="molecule type" value="Genomic_DNA"/>
</dbReference>
<evidence type="ECO:0000313" key="2">
    <source>
        <dbReference type="Proteomes" id="UP000009071"/>
    </source>
</evidence>
<proteinExistence type="predicted"/>
<dbReference type="Proteomes" id="UP000009071">
    <property type="component" value="Chromosome"/>
</dbReference>
<dbReference type="KEGG" id="dma:DMR_09230"/>
<protein>
    <submittedName>
        <fullName evidence="1">Uncharacterized protein</fullName>
    </submittedName>
</protein>
<sequence>MLVVKEIGCNRFLDVVQGEEMGEGFLTSNTAAFFPRPTLQSR</sequence>
<evidence type="ECO:0000313" key="1">
    <source>
        <dbReference type="EMBL" id="BAH74414.1"/>
    </source>
</evidence>
<organism evidence="1 2">
    <name type="scientific">Solidesulfovibrio magneticus (strain ATCC 700980 / DSM 13731 / RS-1)</name>
    <name type="common">Desulfovibrio magneticus</name>
    <dbReference type="NCBI Taxonomy" id="573370"/>
    <lineage>
        <taxon>Bacteria</taxon>
        <taxon>Pseudomonadati</taxon>
        <taxon>Thermodesulfobacteriota</taxon>
        <taxon>Desulfovibrionia</taxon>
        <taxon>Desulfovibrionales</taxon>
        <taxon>Desulfovibrionaceae</taxon>
        <taxon>Solidesulfovibrio</taxon>
    </lineage>
</organism>
<dbReference type="AlphaFoldDB" id="C4XK59"/>